<dbReference type="EMBL" id="CM044701">
    <property type="protein sequence ID" value="KAI5680086.1"/>
    <property type="molecule type" value="Genomic_DNA"/>
</dbReference>
<sequence>MSPAINFVSKCILGHGPSDGRCLPCPGVSGSAVCIPPCTSHGRYKHSPNVKNLALQCSSRNTPLCSASSGSNRRNSDFSRHRHGFSRGRNRQNDERDNFENLEESEMFSSKNGPLLTSSGSSKFQATATPGPREKEIVELFRKVQAQLRERAAVKEERKIEESQKKGKESETVDSLLKLLRKHSVQQGKRSSGADSRDFILETPDRSGLFSEDRTTSIFDSNSSVKLEKRENEAPITSRPRSSFQRRSPVSRVKVQSTYSEYDEEPVTSVSQTDVESKGKHVTLEPALEIEPEAEPTFSGGDVFDDMSDDEISDVYEDDDHNASHQNAVENSNLSEMKLTDLRALAKSRGLKGYSKLKKHELIELLSGDSI</sequence>
<evidence type="ECO:0000313" key="2">
    <source>
        <dbReference type="Proteomes" id="UP001060085"/>
    </source>
</evidence>
<reference evidence="2" key="1">
    <citation type="journal article" date="2023" name="Nat. Plants">
        <title>Single-cell RNA sequencing provides a high-resolution roadmap for understanding the multicellular compartmentation of specialized metabolism.</title>
        <authorList>
            <person name="Sun S."/>
            <person name="Shen X."/>
            <person name="Li Y."/>
            <person name="Li Y."/>
            <person name="Wang S."/>
            <person name="Li R."/>
            <person name="Zhang H."/>
            <person name="Shen G."/>
            <person name="Guo B."/>
            <person name="Wei J."/>
            <person name="Xu J."/>
            <person name="St-Pierre B."/>
            <person name="Chen S."/>
            <person name="Sun C."/>
        </authorList>
    </citation>
    <scope>NUCLEOTIDE SEQUENCE [LARGE SCALE GENOMIC DNA]</scope>
</reference>
<evidence type="ECO:0000313" key="1">
    <source>
        <dbReference type="EMBL" id="KAI5680086.1"/>
    </source>
</evidence>
<organism evidence="1 2">
    <name type="scientific">Catharanthus roseus</name>
    <name type="common">Madagascar periwinkle</name>
    <name type="synonym">Vinca rosea</name>
    <dbReference type="NCBI Taxonomy" id="4058"/>
    <lineage>
        <taxon>Eukaryota</taxon>
        <taxon>Viridiplantae</taxon>
        <taxon>Streptophyta</taxon>
        <taxon>Embryophyta</taxon>
        <taxon>Tracheophyta</taxon>
        <taxon>Spermatophyta</taxon>
        <taxon>Magnoliopsida</taxon>
        <taxon>eudicotyledons</taxon>
        <taxon>Gunneridae</taxon>
        <taxon>Pentapetalae</taxon>
        <taxon>asterids</taxon>
        <taxon>lamiids</taxon>
        <taxon>Gentianales</taxon>
        <taxon>Apocynaceae</taxon>
        <taxon>Rauvolfioideae</taxon>
        <taxon>Vinceae</taxon>
        <taxon>Catharanthinae</taxon>
        <taxon>Catharanthus</taxon>
    </lineage>
</organism>
<dbReference type="Proteomes" id="UP001060085">
    <property type="component" value="Linkage Group LG01"/>
</dbReference>
<comment type="caution">
    <text evidence="1">The sequence shown here is derived from an EMBL/GenBank/DDBJ whole genome shotgun (WGS) entry which is preliminary data.</text>
</comment>
<protein>
    <submittedName>
        <fullName evidence="1">Uncharacterized protein</fullName>
    </submittedName>
</protein>
<gene>
    <name evidence="1" type="ORF">M9H77_01313</name>
</gene>
<accession>A0ACC0C584</accession>
<keyword evidence="2" id="KW-1185">Reference proteome</keyword>
<proteinExistence type="predicted"/>
<name>A0ACC0C584_CATRO</name>